<protein>
    <submittedName>
        <fullName evidence="1">Uncharacterized protein</fullName>
    </submittedName>
</protein>
<evidence type="ECO:0000313" key="1">
    <source>
        <dbReference type="EMBL" id="USJ31429.1"/>
    </source>
</evidence>
<dbReference type="Proteomes" id="UP001055420">
    <property type="component" value="Chromosome"/>
</dbReference>
<dbReference type="RefSeq" id="WP_235164470.1">
    <property type="nucleotide sequence ID" value="NZ_CP098805.1"/>
</dbReference>
<sequence>MSFLHLKFSGWFQCRLATTPDPPDDARGTRGAMRALPGEPDFDRIIRFQDTGQFRRSHTPPIAVKVDKIFGPAGAVLSHPLIDAQINLEDSPVFKGENGIVAGEALEPIVPFKISVTKNSLKLTRGSTQGPPKYPFASLRPHSFASEPGKVAESTKIYNYPELLVKRTLALEQEITETLESPKAVVIQRRIDIIRQLLPTRCEELFQMTLTYHIGLDGSIECSDPNTVADIDFNERKQWIAQFWIGGWDFDVACMYINGYLSIPVSKY</sequence>
<dbReference type="EMBL" id="CP098805">
    <property type="protein sequence ID" value="USJ31429.1"/>
    <property type="molecule type" value="Genomic_DNA"/>
</dbReference>
<accession>A0ABY4XLV1</accession>
<organism evidence="1 2">
    <name type="scientific">Dyadobacter chenhuakuii</name>
    <dbReference type="NCBI Taxonomy" id="2909339"/>
    <lineage>
        <taxon>Bacteria</taxon>
        <taxon>Pseudomonadati</taxon>
        <taxon>Bacteroidota</taxon>
        <taxon>Cytophagia</taxon>
        <taxon>Cytophagales</taxon>
        <taxon>Spirosomataceae</taxon>
        <taxon>Dyadobacter</taxon>
    </lineage>
</organism>
<gene>
    <name evidence="1" type="ORF">NFI80_01545</name>
</gene>
<reference evidence="1" key="1">
    <citation type="submission" date="2022-06" db="EMBL/GenBank/DDBJ databases">
        <title>Novel species in genus Dyadobacter.</title>
        <authorList>
            <person name="Ma C."/>
        </authorList>
    </citation>
    <scope>NUCLEOTIDE SEQUENCE</scope>
    <source>
        <strain evidence="1">CY22</strain>
    </source>
</reference>
<name>A0ABY4XLV1_9BACT</name>
<evidence type="ECO:0000313" key="2">
    <source>
        <dbReference type="Proteomes" id="UP001055420"/>
    </source>
</evidence>
<keyword evidence="2" id="KW-1185">Reference proteome</keyword>
<proteinExistence type="predicted"/>